<reference evidence="2 3" key="1">
    <citation type="submission" date="2024-10" db="EMBL/GenBank/DDBJ databases">
        <title>Updated reference genomes for cyclostephanoid diatoms.</title>
        <authorList>
            <person name="Roberts W.R."/>
            <person name="Alverson A.J."/>
        </authorList>
    </citation>
    <scope>NUCLEOTIDE SEQUENCE [LARGE SCALE GENOMIC DNA]</scope>
    <source>
        <strain evidence="2 3">AJA232-27</strain>
    </source>
</reference>
<name>A0ABD3M310_9STRA</name>
<sequence length="383" mass="43459">MNPPANPPPPPDTNGIRPPLGTRVASKPHARNGGNPYPPETREMVYQLWENGGGEIGGYSALRTPQLLELRQQGHFPHMNTVKNWIKQRERTGHLLPKRATGNIFATREVDGQDLVNLTLIRLVRQKATIDEVRAYIHNRNPAVHPYSPSQIHRAEKRLGLSRKVGSTTSTEAHTPINLHKRDNYWNREFPFGVKGEETDNMIDIDECHLKLESQNRKYGKTTKQSRCDSRGMYKKGAGGVSVLMGISGLGGEQGLQFHQTFSEGGTDMYRFYCFMEDFIAFLEVNRPGQLFCFTMDNLNIHKDPAVIDLIENAGHRIVYRAPYWSCDGAIEYVFNTLHTMLQMDTFNGATTVEELMLKIDDKIHLMSMSSFRPYFVHVGFAP</sequence>
<evidence type="ECO:0000313" key="2">
    <source>
        <dbReference type="EMBL" id="KAL3757997.1"/>
    </source>
</evidence>
<proteinExistence type="predicted"/>
<evidence type="ECO:0000313" key="3">
    <source>
        <dbReference type="Proteomes" id="UP001530293"/>
    </source>
</evidence>
<protein>
    <recommendedName>
        <fullName evidence="4">Tc1-like transposase DDE domain-containing protein</fullName>
    </recommendedName>
</protein>
<dbReference type="InterPro" id="IPR036397">
    <property type="entry name" value="RNaseH_sf"/>
</dbReference>
<comment type="caution">
    <text evidence="2">The sequence shown here is derived from an EMBL/GenBank/DDBJ whole genome shotgun (WGS) entry which is preliminary data.</text>
</comment>
<dbReference type="AlphaFoldDB" id="A0ABD3M310"/>
<organism evidence="2 3">
    <name type="scientific">Discostella pseudostelligera</name>
    <dbReference type="NCBI Taxonomy" id="259834"/>
    <lineage>
        <taxon>Eukaryota</taxon>
        <taxon>Sar</taxon>
        <taxon>Stramenopiles</taxon>
        <taxon>Ochrophyta</taxon>
        <taxon>Bacillariophyta</taxon>
        <taxon>Coscinodiscophyceae</taxon>
        <taxon>Thalassiosirophycidae</taxon>
        <taxon>Stephanodiscales</taxon>
        <taxon>Stephanodiscaceae</taxon>
        <taxon>Discostella</taxon>
    </lineage>
</organism>
<dbReference type="Gene3D" id="3.30.420.10">
    <property type="entry name" value="Ribonuclease H-like superfamily/Ribonuclease H"/>
    <property type="match status" value="1"/>
</dbReference>
<dbReference type="EMBL" id="JALLBG020000244">
    <property type="protein sequence ID" value="KAL3757997.1"/>
    <property type="molecule type" value="Genomic_DNA"/>
</dbReference>
<gene>
    <name evidence="2" type="ORF">ACHAWU_001389</name>
</gene>
<feature type="region of interest" description="Disordered" evidence="1">
    <location>
        <begin position="1"/>
        <end position="39"/>
    </location>
</feature>
<feature type="compositionally biased region" description="Pro residues" evidence="1">
    <location>
        <begin position="1"/>
        <end position="12"/>
    </location>
</feature>
<evidence type="ECO:0008006" key="4">
    <source>
        <dbReference type="Google" id="ProtNLM"/>
    </source>
</evidence>
<dbReference type="Proteomes" id="UP001530293">
    <property type="component" value="Unassembled WGS sequence"/>
</dbReference>
<accession>A0ABD3M310</accession>
<keyword evidence="3" id="KW-1185">Reference proteome</keyword>
<evidence type="ECO:0000256" key="1">
    <source>
        <dbReference type="SAM" id="MobiDB-lite"/>
    </source>
</evidence>